<dbReference type="EMBL" id="JAPFPW010000004">
    <property type="protein sequence ID" value="MCW7753387.1"/>
    <property type="molecule type" value="Genomic_DNA"/>
</dbReference>
<proteinExistence type="predicted"/>
<dbReference type="RefSeq" id="WP_265424255.1">
    <property type="nucleotide sequence ID" value="NZ_JAPFPW010000004.1"/>
</dbReference>
<accession>A0ABT3N7E8</accession>
<comment type="caution">
    <text evidence="1">The sequence shown here is derived from an EMBL/GenBank/DDBJ whole genome shotgun (WGS) entry which is preliminary data.</text>
</comment>
<dbReference type="Proteomes" id="UP001209681">
    <property type="component" value="Unassembled WGS sequence"/>
</dbReference>
<organism evidence="1 2">
    <name type="scientific">Desulfobotulus pelophilus</name>
    <dbReference type="NCBI Taxonomy" id="2823377"/>
    <lineage>
        <taxon>Bacteria</taxon>
        <taxon>Pseudomonadati</taxon>
        <taxon>Thermodesulfobacteriota</taxon>
        <taxon>Desulfobacteria</taxon>
        <taxon>Desulfobacterales</taxon>
        <taxon>Desulfobacteraceae</taxon>
        <taxon>Desulfobotulus</taxon>
    </lineage>
</organism>
<evidence type="ECO:0000313" key="1">
    <source>
        <dbReference type="EMBL" id="MCW7753387.1"/>
    </source>
</evidence>
<keyword evidence="2" id="KW-1185">Reference proteome</keyword>
<sequence>MNTNLIAGRLSISAPERTRLSASRIFVRQIEACIQKCTDSGLETTFAIRACLALTDGLRQVRLVYFTLSDPGMSKLQVAERVAHGGHSILLRDMEQGFTGSLGDLLPDFSHRADACTCFVKIKDSPVLYLNRAAPVES</sequence>
<evidence type="ECO:0000313" key="2">
    <source>
        <dbReference type="Proteomes" id="UP001209681"/>
    </source>
</evidence>
<reference evidence="1 2" key="1">
    <citation type="submission" date="2022-11" db="EMBL/GenBank/DDBJ databases">
        <title>Desulfobotulus tamanensis H1 sp. nov. - anaerobic, alkaliphilic, sulphate reducing bacterium isolated from terrestrial mud volcano.</title>
        <authorList>
            <person name="Frolova A."/>
            <person name="Merkel A.Y."/>
            <person name="Slobodkin A.I."/>
        </authorList>
    </citation>
    <scope>NUCLEOTIDE SEQUENCE [LARGE SCALE GENOMIC DNA]</scope>
    <source>
        <strain evidence="1 2">H1</strain>
    </source>
</reference>
<gene>
    <name evidence="1" type="ORF">OOT00_05230</name>
</gene>
<name>A0ABT3N7E8_9BACT</name>
<protein>
    <submittedName>
        <fullName evidence="1">Uncharacterized protein</fullName>
    </submittedName>
</protein>